<feature type="region of interest" description="Disordered" evidence="2">
    <location>
        <begin position="111"/>
        <end position="164"/>
    </location>
</feature>
<gene>
    <name evidence="4" type="ORF">BINO364_LOCUS11719</name>
</gene>
<dbReference type="GO" id="GO:0008270">
    <property type="term" value="F:zinc ion binding"/>
    <property type="evidence" value="ECO:0007669"/>
    <property type="project" value="UniProtKB-KW"/>
</dbReference>
<keyword evidence="1" id="KW-0862">Zinc</keyword>
<dbReference type="SMART" id="SM00355">
    <property type="entry name" value="ZnF_C2H2"/>
    <property type="match status" value="2"/>
</dbReference>
<dbReference type="OrthoDB" id="10261408at2759"/>
<dbReference type="Proteomes" id="UP000838878">
    <property type="component" value="Chromosome 5"/>
</dbReference>
<sequence length="364" mass="40517">MIKKNIGGCRRTQDLLRVRATDPRPCPKCGKIYRSAHTLRTHLEDKHTVCPGYRCVLCGTVAKSRNSLHSHMSRQHRGISTKDLPVLQMPTRFDPELASQLLAKAGVKVSPEQLRARASPTGPRRSDIKLDAKSAASENSSLCGDNDDDLSQSKYQDSLPVSPPHINNLTNTTITKVPAVRAVTAKAVENLPHGLSGLKHDDYPPGFGGGSAILDTYLQYIGENVFGMNAAKLAQMNAMHIDRKTYDEPSPQMGSLPPPPTTLAHQRFLKQMQRQYTDNMGKPDIMRDADEPLDLGKERQRNDSISEAETDKQDMDKDMTKDYYNKGYNDDDRNRVNSSEQELEHSGQDDGDYSEDEHNKTASS</sequence>
<dbReference type="PROSITE" id="PS50157">
    <property type="entry name" value="ZINC_FINGER_C2H2_2"/>
    <property type="match status" value="2"/>
</dbReference>
<evidence type="ECO:0000256" key="1">
    <source>
        <dbReference type="PROSITE-ProRule" id="PRU00042"/>
    </source>
</evidence>
<dbReference type="InterPro" id="IPR036236">
    <property type="entry name" value="Znf_C2H2_sf"/>
</dbReference>
<feature type="compositionally biased region" description="Basic and acidic residues" evidence="2">
    <location>
        <begin position="284"/>
        <end position="335"/>
    </location>
</feature>
<keyword evidence="1" id="KW-0479">Metal-binding</keyword>
<dbReference type="PROSITE" id="PS00028">
    <property type="entry name" value="ZINC_FINGER_C2H2_1"/>
    <property type="match status" value="1"/>
</dbReference>
<accession>A0A8J9YFW8</accession>
<name>A0A8J9YFW8_9NEOP</name>
<dbReference type="InterPro" id="IPR013087">
    <property type="entry name" value="Znf_C2H2_type"/>
</dbReference>
<feature type="domain" description="C2H2-type" evidence="3">
    <location>
        <begin position="24"/>
        <end position="48"/>
    </location>
</feature>
<feature type="domain" description="C2H2-type" evidence="3">
    <location>
        <begin position="53"/>
        <end position="81"/>
    </location>
</feature>
<organism evidence="4 5">
    <name type="scientific">Brenthis ino</name>
    <name type="common">lesser marbled fritillary</name>
    <dbReference type="NCBI Taxonomy" id="405034"/>
    <lineage>
        <taxon>Eukaryota</taxon>
        <taxon>Metazoa</taxon>
        <taxon>Ecdysozoa</taxon>
        <taxon>Arthropoda</taxon>
        <taxon>Hexapoda</taxon>
        <taxon>Insecta</taxon>
        <taxon>Pterygota</taxon>
        <taxon>Neoptera</taxon>
        <taxon>Endopterygota</taxon>
        <taxon>Lepidoptera</taxon>
        <taxon>Glossata</taxon>
        <taxon>Ditrysia</taxon>
        <taxon>Papilionoidea</taxon>
        <taxon>Nymphalidae</taxon>
        <taxon>Heliconiinae</taxon>
        <taxon>Argynnini</taxon>
        <taxon>Brenthis</taxon>
    </lineage>
</organism>
<reference evidence="4" key="1">
    <citation type="submission" date="2021-12" db="EMBL/GenBank/DDBJ databases">
        <authorList>
            <person name="Martin H S."/>
        </authorList>
    </citation>
    <scope>NUCLEOTIDE SEQUENCE</scope>
</reference>
<dbReference type="Gene3D" id="3.30.160.60">
    <property type="entry name" value="Classic Zinc Finger"/>
    <property type="match status" value="1"/>
</dbReference>
<dbReference type="Pfam" id="PF00096">
    <property type="entry name" value="zf-C2H2"/>
    <property type="match status" value="1"/>
</dbReference>
<proteinExistence type="predicted"/>
<feature type="non-terminal residue" evidence="4">
    <location>
        <position position="364"/>
    </location>
</feature>
<protein>
    <recommendedName>
        <fullName evidence="3">C2H2-type domain-containing protein</fullName>
    </recommendedName>
</protein>
<evidence type="ECO:0000313" key="5">
    <source>
        <dbReference type="Proteomes" id="UP000838878"/>
    </source>
</evidence>
<dbReference type="SUPFAM" id="SSF57667">
    <property type="entry name" value="beta-beta-alpha zinc fingers"/>
    <property type="match status" value="1"/>
</dbReference>
<evidence type="ECO:0000313" key="4">
    <source>
        <dbReference type="EMBL" id="CAH0726236.1"/>
    </source>
</evidence>
<evidence type="ECO:0000256" key="2">
    <source>
        <dbReference type="SAM" id="MobiDB-lite"/>
    </source>
</evidence>
<dbReference type="EMBL" id="OV170225">
    <property type="protein sequence ID" value="CAH0726236.1"/>
    <property type="molecule type" value="Genomic_DNA"/>
</dbReference>
<evidence type="ECO:0000259" key="3">
    <source>
        <dbReference type="PROSITE" id="PS50157"/>
    </source>
</evidence>
<keyword evidence="1" id="KW-0863">Zinc-finger</keyword>
<dbReference type="AlphaFoldDB" id="A0A8J9YFW8"/>
<keyword evidence="5" id="KW-1185">Reference proteome</keyword>
<feature type="region of interest" description="Disordered" evidence="2">
    <location>
        <begin position="278"/>
        <end position="364"/>
    </location>
</feature>